<dbReference type="Gene3D" id="3.40.50.740">
    <property type="match status" value="1"/>
</dbReference>
<sequence length="827" mass="90187">MTGNTHQASAQLTRRSFLKATGAVAGVTALAGTGATLAGVAAGEAHAEASAAEQYFHSGCRGNCGSKCHQKVTVRDGKVVKVSAMEYPEGDEGWRRLCVKGQTQPQRQYDPDRVQYPMKRVDGTERGAGQWERISWDEAIGLIAQNMGAALQSGGGTSIGFMSSYASYGVLNGATGGYMSFAYGRFITAVGCTVLGACSDYAQMHVQMLGFGQNGNSADDVVNSKTMICWGGRPDESDVHIWHYVCDAREKGIPLITIDPQYSATAAHSDRYIPIRPGTDGALMLAMINHIAANQLENVDYMRAYTQAPFLVKEDGTFLRMSAFGVEPIEAGINPMTGMPIVLDSPAVFDEADGTVKALEAAQQPAILGTHAAADGASYKTCYQECLDHITEYTAARAAEITGVPEETVVELAEIYAQGGIWNLGYQGLGHHVNSHHNYKNMALLCAQTANYGLPGTAICRNTSPFTGVSNYMPYMYGRVGANVPSMALPDVLETKIWGETPVDLQVLWVMNGNPLCCESGRTELIEAFKKVPFVVVADVSMTDTAMYADVVLPVPHVFEVEDYDSGCPTPYLMYHQKCVDPLYESKSDIDIMRLVAAALQMDAIYADGPTDGDFIKQIVEAETTAPLGVTYEKLASGEMVRSPLSPASHVEMKIGSAEGERLKFYMEAPTPRIVSGQEVADYEKRPYFMPANEAYWENPLRSQYPLMGCSEHTKYHVHSQTAFTPWLRELEPEPVLKINSQDAAERGIAQGDYVRAFNDRGDVVLKALVTDGIMQGVIGIPHGFREDQYVSGHAQNLTSRVMNDFCYNNAYYDFLCEVERYEGSVE</sequence>
<dbReference type="Gene3D" id="3.30.2070.10">
    <property type="entry name" value="Formate dehydrogenase/DMSO reductase"/>
    <property type="match status" value="1"/>
</dbReference>
<evidence type="ECO:0000313" key="8">
    <source>
        <dbReference type="EMBL" id="TJW11251.1"/>
    </source>
</evidence>
<keyword evidence="9" id="KW-1185">Reference proteome</keyword>
<dbReference type="SUPFAM" id="SSF53706">
    <property type="entry name" value="Formate dehydrogenase/DMSO reductase, domains 1-3"/>
    <property type="match status" value="1"/>
</dbReference>
<protein>
    <submittedName>
        <fullName evidence="8">Nitrate reductase</fullName>
    </submittedName>
</protein>
<keyword evidence="5" id="KW-0408">Iron</keyword>
<dbReference type="GO" id="GO:0051536">
    <property type="term" value="F:iron-sulfur cluster binding"/>
    <property type="evidence" value="ECO:0007669"/>
    <property type="project" value="UniProtKB-KW"/>
</dbReference>
<dbReference type="Gene3D" id="2.40.40.20">
    <property type="match status" value="1"/>
</dbReference>
<name>A0A4T9T8S5_9ACTN</name>
<dbReference type="InterPro" id="IPR006657">
    <property type="entry name" value="MoPterin_dinucl-bd_dom"/>
</dbReference>
<dbReference type="Pfam" id="PF01568">
    <property type="entry name" value="Molydop_binding"/>
    <property type="match status" value="1"/>
</dbReference>
<evidence type="ECO:0000256" key="6">
    <source>
        <dbReference type="ARBA" id="ARBA00023014"/>
    </source>
</evidence>
<organism evidence="8 9">
    <name type="scientific">Parvibacter caecicola</name>
    <dbReference type="NCBI Taxonomy" id="747645"/>
    <lineage>
        <taxon>Bacteria</taxon>
        <taxon>Bacillati</taxon>
        <taxon>Actinomycetota</taxon>
        <taxon>Coriobacteriia</taxon>
        <taxon>Coriobacteriales</taxon>
        <taxon>Coriobacteriaceae</taxon>
        <taxon>Parvibacter</taxon>
    </lineage>
</organism>
<dbReference type="InterPro" id="IPR006963">
    <property type="entry name" value="Mopterin_OxRdtase_4Fe-4S_dom"/>
</dbReference>
<dbReference type="InterPro" id="IPR006656">
    <property type="entry name" value="Mopterin_OxRdtase"/>
</dbReference>
<dbReference type="PANTHER" id="PTHR43742:SF6">
    <property type="entry name" value="OXIDOREDUCTASE YYAE-RELATED"/>
    <property type="match status" value="1"/>
</dbReference>
<keyword evidence="4" id="KW-0560">Oxidoreductase</keyword>
<dbReference type="AlphaFoldDB" id="A0A4T9T8S5"/>
<keyword evidence="3" id="KW-0732">Signal</keyword>
<dbReference type="RefSeq" id="WP_136845450.1">
    <property type="nucleotide sequence ID" value="NZ_CANPEU010000004.1"/>
</dbReference>
<dbReference type="Pfam" id="PF04879">
    <property type="entry name" value="Molybdop_Fe4S4"/>
    <property type="match status" value="1"/>
</dbReference>
<dbReference type="OrthoDB" id="3169136at2"/>
<evidence type="ECO:0000313" key="9">
    <source>
        <dbReference type="Proteomes" id="UP000309454"/>
    </source>
</evidence>
<dbReference type="Proteomes" id="UP000309454">
    <property type="component" value="Unassembled WGS sequence"/>
</dbReference>
<dbReference type="Gene3D" id="3.40.228.10">
    <property type="entry name" value="Dimethylsulfoxide Reductase, domain 2"/>
    <property type="match status" value="1"/>
</dbReference>
<comment type="similarity">
    <text evidence="1">Belongs to the prokaryotic molybdopterin-containing oxidoreductase family.</text>
</comment>
<dbReference type="Gene3D" id="2.20.25.90">
    <property type="entry name" value="ADC-like domains"/>
    <property type="match status" value="1"/>
</dbReference>
<feature type="domain" description="4Fe-4S Mo/W bis-MGD-type" evidence="7">
    <location>
        <begin position="53"/>
        <end position="112"/>
    </location>
</feature>
<dbReference type="GO" id="GO:0016491">
    <property type="term" value="F:oxidoreductase activity"/>
    <property type="evidence" value="ECO:0007669"/>
    <property type="project" value="UniProtKB-KW"/>
</dbReference>
<keyword evidence="2" id="KW-0479">Metal-binding</keyword>
<evidence type="ECO:0000256" key="4">
    <source>
        <dbReference type="ARBA" id="ARBA00023002"/>
    </source>
</evidence>
<dbReference type="EMBL" id="SSTM01000002">
    <property type="protein sequence ID" value="TJW11251.1"/>
    <property type="molecule type" value="Genomic_DNA"/>
</dbReference>
<dbReference type="Pfam" id="PF00384">
    <property type="entry name" value="Molybdopterin"/>
    <property type="match status" value="1"/>
</dbReference>
<dbReference type="InterPro" id="IPR006311">
    <property type="entry name" value="TAT_signal"/>
</dbReference>
<dbReference type="GO" id="GO:0046872">
    <property type="term" value="F:metal ion binding"/>
    <property type="evidence" value="ECO:0007669"/>
    <property type="project" value="UniProtKB-KW"/>
</dbReference>
<gene>
    <name evidence="8" type="ORF">E5982_03290</name>
</gene>
<evidence type="ECO:0000259" key="7">
    <source>
        <dbReference type="PROSITE" id="PS51669"/>
    </source>
</evidence>
<proteinExistence type="inferred from homology"/>
<dbReference type="SMART" id="SM00926">
    <property type="entry name" value="Molybdop_Fe4S4"/>
    <property type="match status" value="1"/>
</dbReference>
<evidence type="ECO:0000256" key="5">
    <source>
        <dbReference type="ARBA" id="ARBA00023004"/>
    </source>
</evidence>
<dbReference type="PROSITE" id="PS51318">
    <property type="entry name" value="TAT"/>
    <property type="match status" value="1"/>
</dbReference>
<keyword evidence="6" id="KW-0411">Iron-sulfur</keyword>
<dbReference type="GO" id="GO:0043546">
    <property type="term" value="F:molybdopterin cofactor binding"/>
    <property type="evidence" value="ECO:0007669"/>
    <property type="project" value="InterPro"/>
</dbReference>
<dbReference type="PROSITE" id="PS51669">
    <property type="entry name" value="4FE4S_MOW_BIS_MGD"/>
    <property type="match status" value="1"/>
</dbReference>
<evidence type="ECO:0000256" key="1">
    <source>
        <dbReference type="ARBA" id="ARBA00010312"/>
    </source>
</evidence>
<evidence type="ECO:0000256" key="3">
    <source>
        <dbReference type="ARBA" id="ARBA00022729"/>
    </source>
</evidence>
<dbReference type="PANTHER" id="PTHR43742">
    <property type="entry name" value="TRIMETHYLAMINE-N-OXIDE REDUCTASE"/>
    <property type="match status" value="1"/>
</dbReference>
<dbReference type="InterPro" id="IPR050612">
    <property type="entry name" value="Prok_Mopterin_Oxidored"/>
</dbReference>
<evidence type="ECO:0000256" key="2">
    <source>
        <dbReference type="ARBA" id="ARBA00022723"/>
    </source>
</evidence>
<dbReference type="SUPFAM" id="SSF50692">
    <property type="entry name" value="ADC-like"/>
    <property type="match status" value="1"/>
</dbReference>
<reference evidence="8 9" key="1">
    <citation type="submission" date="2019-04" db="EMBL/GenBank/DDBJ databases">
        <title>Microbes associate with the intestines of laboratory mice.</title>
        <authorList>
            <person name="Navarre W."/>
            <person name="Wong E."/>
            <person name="Huang K.C."/>
            <person name="Tropini C."/>
            <person name="Ng K."/>
            <person name="Yu B."/>
        </authorList>
    </citation>
    <scope>NUCLEOTIDE SEQUENCE [LARGE SCALE GENOMIC DNA]</scope>
    <source>
        <strain evidence="8 9">NM48_B13</strain>
    </source>
</reference>
<comment type="caution">
    <text evidence="8">The sequence shown here is derived from an EMBL/GenBank/DDBJ whole genome shotgun (WGS) entry which is preliminary data.</text>
</comment>
<dbReference type="Gene3D" id="3.40.50.12440">
    <property type="match status" value="1"/>
</dbReference>
<accession>A0A4T9T8S5</accession>
<dbReference type="InterPro" id="IPR009010">
    <property type="entry name" value="Asp_de-COase-like_dom_sf"/>
</dbReference>